<evidence type="ECO:0000313" key="2">
    <source>
        <dbReference type="Proteomes" id="UP000019276"/>
    </source>
</evidence>
<sequence>MLNRIQKFFLSADQLLVRQVQKHQYKTVSVYGIGEVGVAVVSLLTGKGIKLEHWYDSKIATQNNHYLGHTLTPYAELKHDRSEAIIIASEAFTEQIQKVIEDNLYSGTIVKLKP</sequence>
<dbReference type="STRING" id="1328313.DS2_12418"/>
<protein>
    <submittedName>
        <fullName evidence="1">Uncharacterized protein</fullName>
    </submittedName>
</protein>
<accession>W7QBW1</accession>
<dbReference type="Proteomes" id="UP000019276">
    <property type="component" value="Unassembled WGS sequence"/>
</dbReference>
<keyword evidence="2" id="KW-1185">Reference proteome</keyword>
<dbReference type="Gene3D" id="3.40.50.720">
    <property type="entry name" value="NAD(P)-binding Rossmann-like Domain"/>
    <property type="match status" value="1"/>
</dbReference>
<reference evidence="1 2" key="1">
    <citation type="journal article" date="2014" name="Genome Announc.">
        <title>Draft Genome Sequence of the Agar-Degrading Bacterium Catenovulum sp. Strain DS-2, Isolated from Intestines of Haliotis diversicolor.</title>
        <authorList>
            <person name="Shan D."/>
            <person name="Li X."/>
            <person name="Gu Z."/>
            <person name="Wei G."/>
            <person name="Gao Z."/>
            <person name="Shao Z."/>
        </authorList>
    </citation>
    <scope>NUCLEOTIDE SEQUENCE [LARGE SCALE GENOMIC DNA]</scope>
    <source>
        <strain evidence="1 2">DS-2</strain>
    </source>
</reference>
<dbReference type="EMBL" id="ARZY01000023">
    <property type="protein sequence ID" value="EWH09486.1"/>
    <property type="molecule type" value="Genomic_DNA"/>
</dbReference>
<gene>
    <name evidence="1" type="ORF">DS2_12418</name>
</gene>
<dbReference type="AlphaFoldDB" id="W7QBW1"/>
<organism evidence="1 2">
    <name type="scientific">Catenovulum agarivorans DS-2</name>
    <dbReference type="NCBI Taxonomy" id="1328313"/>
    <lineage>
        <taxon>Bacteria</taxon>
        <taxon>Pseudomonadati</taxon>
        <taxon>Pseudomonadota</taxon>
        <taxon>Gammaproteobacteria</taxon>
        <taxon>Alteromonadales</taxon>
        <taxon>Alteromonadaceae</taxon>
        <taxon>Catenovulum</taxon>
    </lineage>
</organism>
<name>W7QBW1_9ALTE</name>
<proteinExistence type="predicted"/>
<comment type="caution">
    <text evidence="1">The sequence shown here is derived from an EMBL/GenBank/DDBJ whole genome shotgun (WGS) entry which is preliminary data.</text>
</comment>
<evidence type="ECO:0000313" key="1">
    <source>
        <dbReference type="EMBL" id="EWH09486.1"/>
    </source>
</evidence>